<protein>
    <submittedName>
        <fullName evidence="3">Type I-E CRISPR-associated protein Cas5/CasD</fullName>
    </submittedName>
</protein>
<dbReference type="RefSeq" id="WP_200341838.1">
    <property type="nucleotide sequence ID" value="NZ_NRRL01000051.1"/>
</dbReference>
<name>A0ABS1DGA5_9PROT</name>
<keyword evidence="1" id="KW-0051">Antiviral defense</keyword>
<dbReference type="Pfam" id="PF09704">
    <property type="entry name" value="Cas_Cas5d"/>
    <property type="match status" value="1"/>
</dbReference>
<organism evidence="3 4">
    <name type="scientific">Rhodovibrio sodomensis</name>
    <dbReference type="NCBI Taxonomy" id="1088"/>
    <lineage>
        <taxon>Bacteria</taxon>
        <taxon>Pseudomonadati</taxon>
        <taxon>Pseudomonadota</taxon>
        <taxon>Alphaproteobacteria</taxon>
        <taxon>Rhodospirillales</taxon>
        <taxon>Rhodovibrionaceae</taxon>
        <taxon>Rhodovibrio</taxon>
    </lineage>
</organism>
<feature type="region of interest" description="Disordered" evidence="2">
    <location>
        <begin position="214"/>
        <end position="238"/>
    </location>
</feature>
<dbReference type="InterPro" id="IPR013422">
    <property type="entry name" value="CRISPR-assoc_prot_Cas5_N"/>
</dbReference>
<feature type="compositionally biased region" description="Low complexity" evidence="2">
    <location>
        <begin position="215"/>
        <end position="227"/>
    </location>
</feature>
<proteinExistence type="predicted"/>
<sequence length="265" mass="28632">MSVLAFRLYAPLAAWGTGEAGETERPTAGHPGRSHIVGLLAAALGLQRTDEAAQRDLAAGYRFAVAAQGTRQPLRDYRTVQTVEPNRAQRKNGFVSRKHALETGAKVHTMITRRSYLQDGLWRVFAAPKQDGAAPPPDALADALRAPAFELYLGRRDCPPALPPDPVVLPEQEWEAQLAAYPAVPAGLCVRPVPGGLRQLAARLARHPVTLAWEPGFPGAPDPDAAGTSRRQVADQPLSRVLRRFASREEVSRTLANPEAPSREG</sequence>
<evidence type="ECO:0000256" key="1">
    <source>
        <dbReference type="ARBA" id="ARBA00023118"/>
    </source>
</evidence>
<dbReference type="NCBIfam" id="TIGR02593">
    <property type="entry name" value="CRISPR_cas5"/>
    <property type="match status" value="1"/>
</dbReference>
<dbReference type="NCBIfam" id="TIGR01868">
    <property type="entry name" value="casD_Cas5e"/>
    <property type="match status" value="1"/>
</dbReference>
<dbReference type="Gene3D" id="3.30.70.2660">
    <property type="match status" value="1"/>
</dbReference>
<dbReference type="InterPro" id="IPR010147">
    <property type="entry name" value="CRISPR-assoc_prot_CasD"/>
</dbReference>
<dbReference type="Proteomes" id="UP001296873">
    <property type="component" value="Unassembled WGS sequence"/>
</dbReference>
<evidence type="ECO:0000256" key="2">
    <source>
        <dbReference type="SAM" id="MobiDB-lite"/>
    </source>
</evidence>
<keyword evidence="4" id="KW-1185">Reference proteome</keyword>
<comment type="caution">
    <text evidence="3">The sequence shown here is derived from an EMBL/GenBank/DDBJ whole genome shotgun (WGS) entry which is preliminary data.</text>
</comment>
<reference evidence="3 4" key="1">
    <citation type="journal article" date="2020" name="Microorganisms">
        <title>Osmotic Adaptation and Compatible Solute Biosynthesis of Phototrophic Bacteria as Revealed from Genome Analyses.</title>
        <authorList>
            <person name="Imhoff J.F."/>
            <person name="Rahn T."/>
            <person name="Kunzel S."/>
            <person name="Keller A."/>
            <person name="Neulinger S.C."/>
        </authorList>
    </citation>
    <scope>NUCLEOTIDE SEQUENCE [LARGE SCALE GENOMIC DNA]</scope>
    <source>
        <strain evidence="3 4">DSM 9895</strain>
    </source>
</reference>
<accession>A0ABS1DGA5</accession>
<evidence type="ECO:0000313" key="3">
    <source>
        <dbReference type="EMBL" id="MBK1669504.1"/>
    </source>
</evidence>
<dbReference type="EMBL" id="NRRL01000051">
    <property type="protein sequence ID" value="MBK1669504.1"/>
    <property type="molecule type" value="Genomic_DNA"/>
</dbReference>
<evidence type="ECO:0000313" key="4">
    <source>
        <dbReference type="Proteomes" id="UP001296873"/>
    </source>
</evidence>
<dbReference type="InterPro" id="IPR021124">
    <property type="entry name" value="CRISPR-assoc_prot_Cas5"/>
</dbReference>
<gene>
    <name evidence="3" type="primary">cas5e</name>
    <name evidence="3" type="ORF">CKO28_15805</name>
</gene>